<name>A0A7S3NMP9_9STRA</name>
<reference evidence="1" key="1">
    <citation type="submission" date="2021-01" db="EMBL/GenBank/DDBJ databases">
        <authorList>
            <person name="Corre E."/>
            <person name="Pelletier E."/>
            <person name="Niang G."/>
            <person name="Scheremetjew M."/>
            <person name="Finn R."/>
            <person name="Kale V."/>
            <person name="Holt S."/>
            <person name="Cochrane G."/>
            <person name="Meng A."/>
            <person name="Brown T."/>
            <person name="Cohen L."/>
        </authorList>
    </citation>
    <scope>NUCLEOTIDE SEQUENCE</scope>
    <source>
        <strain evidence="1">CCMP1510</strain>
    </source>
</reference>
<evidence type="ECO:0000313" key="1">
    <source>
        <dbReference type="EMBL" id="CAE0370339.1"/>
    </source>
</evidence>
<dbReference type="EMBL" id="HBIJ01016673">
    <property type="protein sequence ID" value="CAE0370339.1"/>
    <property type="molecule type" value="Transcribed_RNA"/>
</dbReference>
<sequence>MMAETNDDEVRKQRPSHFIRKLFGDHTTRECSEMFNWWYSADECKRIRAEMSKRGVFIKQWDNDRITVKDDALRIKIHKRNKAYHIACIDTVMYKLRYVDQCKLEALMIETWPAIREMLLADSPRFSDDNLRELVLPQLQSVLAKISSDRQCGSAREFVEAVKWLLRAKELPKLKEHVLSDEAAREAGVATAAAMEVDQPAPAQVNEPAEATAQAQSAAPPISATASNINAESNAAILSAQEILAKLADVATKQAQKVQPFIMSKSAIDKVEFITVNGAQVTRFARFFY</sequence>
<accession>A0A7S3NMP9</accession>
<proteinExistence type="predicted"/>
<gene>
    <name evidence="1" type="ORF">ALAG00032_LOCUS11116</name>
</gene>
<protein>
    <submittedName>
        <fullName evidence="1">Uncharacterized protein</fullName>
    </submittedName>
</protein>
<dbReference type="AlphaFoldDB" id="A0A7S3NMP9"/>
<organism evidence="1">
    <name type="scientific">Aureoumbra lagunensis</name>
    <dbReference type="NCBI Taxonomy" id="44058"/>
    <lineage>
        <taxon>Eukaryota</taxon>
        <taxon>Sar</taxon>
        <taxon>Stramenopiles</taxon>
        <taxon>Ochrophyta</taxon>
        <taxon>Pelagophyceae</taxon>
        <taxon>Pelagomonadales</taxon>
        <taxon>Aureoumbra</taxon>
    </lineage>
</organism>